<organism evidence="2 4">
    <name type="scientific">Hominibacterium faecale</name>
    <dbReference type="NCBI Taxonomy" id="2839743"/>
    <lineage>
        <taxon>Bacteria</taxon>
        <taxon>Bacillati</taxon>
        <taxon>Bacillota</taxon>
        <taxon>Clostridia</taxon>
        <taxon>Peptostreptococcales</taxon>
        <taxon>Anaerovoracaceae</taxon>
        <taxon>Hominibacterium</taxon>
    </lineage>
</organism>
<evidence type="ECO:0000313" key="3">
    <source>
        <dbReference type="EMBL" id="MCU7379382.1"/>
    </source>
</evidence>
<reference evidence="2" key="1">
    <citation type="submission" date="2022-09" db="EMBL/GenBank/DDBJ databases">
        <title>Culturomic study of gut microbiota in children with autism spectrum disorder.</title>
        <authorList>
            <person name="Efimov B.A."/>
            <person name="Chaplin A.V."/>
            <person name="Sokolova S.R."/>
            <person name="Pikina A.P."/>
            <person name="Korzhanova M."/>
            <person name="Belova V."/>
            <person name="Korostin D."/>
        </authorList>
    </citation>
    <scope>NUCLEOTIDE SEQUENCE</scope>
    <source>
        <strain evidence="2">ASD5510</strain>
    </source>
</reference>
<evidence type="ECO:0000256" key="1">
    <source>
        <dbReference type="SAM" id="Phobius"/>
    </source>
</evidence>
<feature type="transmembrane region" description="Helical" evidence="1">
    <location>
        <begin position="31"/>
        <end position="47"/>
    </location>
</feature>
<keyword evidence="1" id="KW-1133">Transmembrane helix</keyword>
<feature type="transmembrane region" description="Helical" evidence="1">
    <location>
        <begin position="169"/>
        <end position="189"/>
    </location>
</feature>
<accession>A0A9J6QIC3</accession>
<keyword evidence="1" id="KW-0472">Membrane</keyword>
<keyword evidence="1" id="KW-0812">Transmembrane</keyword>
<dbReference type="Proteomes" id="UP001065549">
    <property type="component" value="Unassembled WGS sequence"/>
</dbReference>
<evidence type="ECO:0000313" key="4">
    <source>
        <dbReference type="Proteomes" id="UP001065549"/>
    </source>
</evidence>
<evidence type="ECO:0000313" key="2">
    <source>
        <dbReference type="EMBL" id="MCU7376833.1"/>
    </source>
</evidence>
<sequence length="230" mass="26459">MKRVLFRAISIIKKNLFILEDVPDPPIPKRQFTIIWSVWIVGAILAFKKLMTGEFLTKGAPTIMLIVVGMVPSIWIFCSKEYVKSLKKSVRNLMRWLYRLNLIWIILYVIGELLCRWALLYGDNRASYENDPIYGNVTSSYLAVQCVFLSFWFLSISLVLVYKPWLWGIQAVGIIGITAGYYYFLKWYIGSWDEISLVSLCLTVGGVVASAVSSYELSKKRMKTLFSDEC</sequence>
<feature type="transmembrane region" description="Helical" evidence="1">
    <location>
        <begin position="139"/>
        <end position="162"/>
    </location>
</feature>
<feature type="transmembrane region" description="Helical" evidence="1">
    <location>
        <begin position="59"/>
        <end position="78"/>
    </location>
</feature>
<dbReference type="AlphaFoldDB" id="A0A9J6QIC3"/>
<proteinExistence type="predicted"/>
<name>A0A9J6QIC3_9FIRM</name>
<dbReference type="EMBL" id="JAOSHN010000005">
    <property type="protein sequence ID" value="MCU7379382.1"/>
    <property type="molecule type" value="Genomic_DNA"/>
</dbReference>
<feature type="transmembrane region" description="Helical" evidence="1">
    <location>
        <begin position="98"/>
        <end position="119"/>
    </location>
</feature>
<feature type="transmembrane region" description="Helical" evidence="1">
    <location>
        <begin position="195"/>
        <end position="215"/>
    </location>
</feature>
<dbReference type="EMBL" id="JAOSHN010000001">
    <property type="protein sequence ID" value="MCU7376833.1"/>
    <property type="molecule type" value="Genomic_DNA"/>
</dbReference>
<keyword evidence="4" id="KW-1185">Reference proteome</keyword>
<protein>
    <submittedName>
        <fullName evidence="2">Uncharacterized protein</fullName>
    </submittedName>
</protein>
<comment type="caution">
    <text evidence="2">The sequence shown here is derived from an EMBL/GenBank/DDBJ whole genome shotgun (WGS) entry which is preliminary data.</text>
</comment>
<gene>
    <name evidence="2" type="ORF">OBO34_00515</name>
    <name evidence="3" type="ORF">OBO34_13610</name>
</gene>
<dbReference type="RefSeq" id="WP_253020445.1">
    <property type="nucleotide sequence ID" value="NZ_JAOSHN010000001.1"/>
</dbReference>